<dbReference type="GO" id="GO:0016020">
    <property type="term" value="C:membrane"/>
    <property type="evidence" value="ECO:0007669"/>
    <property type="project" value="InterPro"/>
</dbReference>
<dbReference type="STRING" id="6526.A0A2C9KG31"/>
<dbReference type="EnsemblMetazoa" id="BGLB019141-RA">
    <property type="protein sequence ID" value="BGLB019141-PA"/>
    <property type="gene ID" value="BGLB019141"/>
</dbReference>
<dbReference type="VEuPathDB" id="VectorBase:BGLB019141"/>
<dbReference type="InterPro" id="IPR038050">
    <property type="entry name" value="Neuro_actylchol_rec"/>
</dbReference>
<dbReference type="Proteomes" id="UP000076420">
    <property type="component" value="Unassembled WGS sequence"/>
</dbReference>
<dbReference type="GO" id="GO:0006811">
    <property type="term" value="P:monoatomic ion transport"/>
    <property type="evidence" value="ECO:0007669"/>
    <property type="project" value="InterPro"/>
</dbReference>
<evidence type="ECO:0000313" key="4">
    <source>
        <dbReference type="Proteomes" id="UP000076420"/>
    </source>
</evidence>
<feature type="transmembrane region" description="Helical" evidence="2">
    <location>
        <begin position="101"/>
        <end position="125"/>
    </location>
</feature>
<dbReference type="KEGG" id="bgt:106078066"/>
<evidence type="ECO:0000256" key="2">
    <source>
        <dbReference type="SAM" id="Phobius"/>
    </source>
</evidence>
<evidence type="ECO:0000313" key="3">
    <source>
        <dbReference type="EnsemblMetazoa" id="BGLB019141-PA"/>
    </source>
</evidence>
<dbReference type="VEuPathDB" id="VectorBase:BGLAX_028902"/>
<protein>
    <recommendedName>
        <fullName evidence="5">Neurotransmitter-gated ion-channel transmembrane domain-containing protein</fullName>
    </recommendedName>
</protein>
<organism evidence="3 4">
    <name type="scientific">Biomphalaria glabrata</name>
    <name type="common">Bloodfluke planorb</name>
    <name type="synonym">Freshwater snail</name>
    <dbReference type="NCBI Taxonomy" id="6526"/>
    <lineage>
        <taxon>Eukaryota</taxon>
        <taxon>Metazoa</taxon>
        <taxon>Spiralia</taxon>
        <taxon>Lophotrochozoa</taxon>
        <taxon>Mollusca</taxon>
        <taxon>Gastropoda</taxon>
        <taxon>Heterobranchia</taxon>
        <taxon>Euthyneura</taxon>
        <taxon>Panpulmonata</taxon>
        <taxon>Hygrophila</taxon>
        <taxon>Lymnaeoidea</taxon>
        <taxon>Planorbidae</taxon>
        <taxon>Biomphalaria</taxon>
    </lineage>
</organism>
<feature type="compositionally biased region" description="Acidic residues" evidence="1">
    <location>
        <begin position="1"/>
        <end position="15"/>
    </location>
</feature>
<accession>A0A2C9KG31</accession>
<feature type="region of interest" description="Disordered" evidence="1">
    <location>
        <begin position="1"/>
        <end position="33"/>
    </location>
</feature>
<proteinExistence type="predicted"/>
<dbReference type="SUPFAM" id="SSF90112">
    <property type="entry name" value="Neurotransmitter-gated ion-channel transmembrane pore"/>
    <property type="match status" value="1"/>
</dbReference>
<keyword evidence="2" id="KW-1133">Transmembrane helix</keyword>
<sequence length="128" mass="14303">MPLEGGADEDDDEADNLVKPGINRKVKKDGENHTAEAESLLAGNGQNLDKTYRHIIISRIKRCNHCFLAFLSCIVGSSAYRQKRTEAADPEAGNSVSDIDMVSRVVFPLTFGLINLCYWLMYFYLEVS</sequence>
<gene>
    <name evidence="3" type="primary">106078066</name>
</gene>
<name>A0A2C9KG31_BIOGL</name>
<evidence type="ECO:0008006" key="5">
    <source>
        <dbReference type="Google" id="ProtNLM"/>
    </source>
</evidence>
<keyword evidence="2" id="KW-0472">Membrane</keyword>
<reference evidence="3" key="1">
    <citation type="submission" date="2020-05" db="UniProtKB">
        <authorList>
            <consortium name="EnsemblMetazoa"/>
        </authorList>
    </citation>
    <scope>IDENTIFICATION</scope>
    <source>
        <strain evidence="3">BB02</strain>
    </source>
</reference>
<keyword evidence="2" id="KW-0812">Transmembrane</keyword>
<dbReference type="Gene3D" id="1.20.58.390">
    <property type="entry name" value="Neurotransmitter-gated ion-channel transmembrane domain"/>
    <property type="match status" value="1"/>
</dbReference>
<evidence type="ECO:0000256" key="1">
    <source>
        <dbReference type="SAM" id="MobiDB-lite"/>
    </source>
</evidence>
<dbReference type="AlphaFoldDB" id="A0A2C9KG31"/>
<dbReference type="InterPro" id="IPR036719">
    <property type="entry name" value="Neuro-gated_channel_TM_sf"/>
</dbReference>